<proteinExistence type="predicted"/>
<keyword evidence="1" id="KW-0472">Membrane</keyword>
<protein>
    <submittedName>
        <fullName evidence="2">Uncharacterized protein</fullName>
    </submittedName>
</protein>
<organism evidence="2 3">
    <name type="scientific">Clavelina lepadiformis</name>
    <name type="common">Light-bulb sea squirt</name>
    <name type="synonym">Ascidia lepadiformis</name>
    <dbReference type="NCBI Taxonomy" id="159417"/>
    <lineage>
        <taxon>Eukaryota</taxon>
        <taxon>Metazoa</taxon>
        <taxon>Chordata</taxon>
        <taxon>Tunicata</taxon>
        <taxon>Ascidiacea</taxon>
        <taxon>Aplousobranchia</taxon>
        <taxon>Clavelinidae</taxon>
        <taxon>Clavelina</taxon>
    </lineage>
</organism>
<keyword evidence="3" id="KW-1185">Reference proteome</keyword>
<comment type="caution">
    <text evidence="2">The sequence shown here is derived from an EMBL/GenBank/DDBJ whole genome shotgun (WGS) entry which is preliminary data.</text>
</comment>
<dbReference type="EMBL" id="CAWYQH010000152">
    <property type="protein sequence ID" value="CAK8696035.1"/>
    <property type="molecule type" value="Genomic_DNA"/>
</dbReference>
<feature type="transmembrane region" description="Helical" evidence="1">
    <location>
        <begin position="75"/>
        <end position="96"/>
    </location>
</feature>
<gene>
    <name evidence="2" type="ORF">CVLEPA_LOCUS29227</name>
</gene>
<accession>A0ABP0GWC5</accession>
<sequence length="208" mass="23413">MHRIQKKIKSFKMHPRLGQFASNLTRGALLGLSISFQINTQWIYTPTERVGLYQVCTPDCTALPWTAADPYTASYVTRILIIIADIFMGFTFISWFKGWCSRLETLKTVLKIEGTFSIFTGLFMIIGVICFTAIAPTASNISAGWEYGYCYAVYWVLAIFWIGVGVINIYSSTSDATEEYDWCGHYKPKTCAGGEKSAPVDYYNSTNN</sequence>
<name>A0ABP0GWC5_CLALP</name>
<dbReference type="Proteomes" id="UP001642483">
    <property type="component" value="Unassembled WGS sequence"/>
</dbReference>
<feature type="transmembrane region" description="Helical" evidence="1">
    <location>
        <begin position="116"/>
        <end position="139"/>
    </location>
</feature>
<feature type="transmembrane region" description="Helical" evidence="1">
    <location>
        <begin position="151"/>
        <end position="170"/>
    </location>
</feature>
<evidence type="ECO:0000313" key="2">
    <source>
        <dbReference type="EMBL" id="CAK8696035.1"/>
    </source>
</evidence>
<dbReference type="Gene3D" id="1.20.140.150">
    <property type="match status" value="1"/>
</dbReference>
<evidence type="ECO:0000313" key="3">
    <source>
        <dbReference type="Proteomes" id="UP001642483"/>
    </source>
</evidence>
<feature type="transmembrane region" description="Helical" evidence="1">
    <location>
        <begin position="20"/>
        <end position="38"/>
    </location>
</feature>
<evidence type="ECO:0000256" key="1">
    <source>
        <dbReference type="SAM" id="Phobius"/>
    </source>
</evidence>
<keyword evidence="1" id="KW-0812">Transmembrane</keyword>
<reference evidence="2 3" key="1">
    <citation type="submission" date="2024-02" db="EMBL/GenBank/DDBJ databases">
        <authorList>
            <person name="Daric V."/>
            <person name="Darras S."/>
        </authorList>
    </citation>
    <scope>NUCLEOTIDE SEQUENCE [LARGE SCALE GENOMIC DNA]</scope>
</reference>
<keyword evidence="1" id="KW-1133">Transmembrane helix</keyword>